<evidence type="ECO:0000313" key="3">
    <source>
        <dbReference type="Proteomes" id="UP001305606"/>
    </source>
</evidence>
<organism evidence="2 3">
    <name type="scientific">Streptomyces luomodiensis</name>
    <dbReference type="NCBI Taxonomy" id="3026192"/>
    <lineage>
        <taxon>Bacteria</taxon>
        <taxon>Bacillati</taxon>
        <taxon>Actinomycetota</taxon>
        <taxon>Actinomycetes</taxon>
        <taxon>Kitasatosporales</taxon>
        <taxon>Streptomycetaceae</taxon>
        <taxon>Streptomyces</taxon>
    </lineage>
</organism>
<feature type="region of interest" description="Disordered" evidence="1">
    <location>
        <begin position="281"/>
        <end position="301"/>
    </location>
</feature>
<sequence>MTMTATGAGVTATAAATYFRLRRELVSPGCERLVVPADAGTPFWSWYAGWLRGGEVRVEAGPAAGLAFPEPTGEVAQWCSGGLASAYTDLLVNHLSPTRLSYHGFAAEVEPHRGGAPLLFTLAVLSAHRGAACSYVGVARRAALAAPAGPPGPTDLDADLEFLARWNEFHPALRLRTVCGDLTRERLLAALPPGAEHQLEGCGRTGAAPWCGDCALCFDTFYAAKAVGRPLGFRLSRRIFEERYTRDYRTWLDAEFRGAQDGGPQLLARLQIVHGLKCDPGADVDHGQQKPTGTHHEEQHT</sequence>
<protein>
    <submittedName>
        <fullName evidence="2">Uncharacterized protein</fullName>
    </submittedName>
</protein>
<proteinExistence type="predicted"/>
<dbReference type="RefSeq" id="WP_311038475.1">
    <property type="nucleotide sequence ID" value="NZ_CP117522.1"/>
</dbReference>
<reference evidence="2 3" key="1">
    <citation type="submission" date="2023-02" db="EMBL/GenBank/DDBJ databases">
        <title>Streptomyces sp. SCA4-21 with antifungal activity against Fusarium oxysporum f. sp. cubense, Streptomyces sp. SCA2-17 with antifungal activity against Fusarium oxysporum f. sp. cubense.</title>
        <authorList>
            <person name="Qi D."/>
        </authorList>
    </citation>
    <scope>NUCLEOTIDE SEQUENCE [LARGE SCALE GENOMIC DNA]</scope>
    <source>
        <strain evidence="2 3">SCA4-21</strain>
    </source>
</reference>
<dbReference type="Proteomes" id="UP001305606">
    <property type="component" value="Chromosome"/>
</dbReference>
<evidence type="ECO:0000256" key="1">
    <source>
        <dbReference type="SAM" id="MobiDB-lite"/>
    </source>
</evidence>
<name>A0ABY9V5Y1_9ACTN</name>
<accession>A0ABY9V5Y1</accession>
<gene>
    <name evidence="2" type="ORF">PS467_34360</name>
</gene>
<dbReference type="EMBL" id="CP117522">
    <property type="protein sequence ID" value="WNF00047.1"/>
    <property type="molecule type" value="Genomic_DNA"/>
</dbReference>
<feature type="compositionally biased region" description="Basic and acidic residues" evidence="1">
    <location>
        <begin position="283"/>
        <end position="301"/>
    </location>
</feature>
<keyword evidence="3" id="KW-1185">Reference proteome</keyword>
<evidence type="ECO:0000313" key="2">
    <source>
        <dbReference type="EMBL" id="WNF00047.1"/>
    </source>
</evidence>